<sequence length="70" mass="8063">SDDEIWAGYSRWEMGQYSSEPGDIGLLSKMLNPVRSVSLHSLDDVDVLNNDPYQIHRTLGLHRIQFFLDN</sequence>
<dbReference type="AlphaFoldDB" id="A0A382HDX8"/>
<accession>A0A382HDX8</accession>
<proteinExistence type="predicted"/>
<feature type="non-terminal residue" evidence="1">
    <location>
        <position position="1"/>
    </location>
</feature>
<evidence type="ECO:0000313" key="1">
    <source>
        <dbReference type="EMBL" id="SVB85349.1"/>
    </source>
</evidence>
<organism evidence="1">
    <name type="scientific">marine metagenome</name>
    <dbReference type="NCBI Taxonomy" id="408172"/>
    <lineage>
        <taxon>unclassified sequences</taxon>
        <taxon>metagenomes</taxon>
        <taxon>ecological metagenomes</taxon>
    </lineage>
</organism>
<gene>
    <name evidence="1" type="ORF">METZ01_LOCUS238203</name>
</gene>
<dbReference type="EMBL" id="UINC01060637">
    <property type="protein sequence ID" value="SVB85349.1"/>
    <property type="molecule type" value="Genomic_DNA"/>
</dbReference>
<name>A0A382HDX8_9ZZZZ</name>
<reference evidence="1" key="1">
    <citation type="submission" date="2018-05" db="EMBL/GenBank/DDBJ databases">
        <authorList>
            <person name="Lanie J.A."/>
            <person name="Ng W.-L."/>
            <person name="Kazmierczak K.M."/>
            <person name="Andrzejewski T.M."/>
            <person name="Davidsen T.M."/>
            <person name="Wayne K.J."/>
            <person name="Tettelin H."/>
            <person name="Glass J.I."/>
            <person name="Rusch D."/>
            <person name="Podicherti R."/>
            <person name="Tsui H.-C.T."/>
            <person name="Winkler M.E."/>
        </authorList>
    </citation>
    <scope>NUCLEOTIDE SEQUENCE</scope>
</reference>
<protein>
    <submittedName>
        <fullName evidence="1">Uncharacterized protein</fullName>
    </submittedName>
</protein>